<keyword evidence="3" id="KW-0507">mRNA processing</keyword>
<reference evidence="7 8" key="1">
    <citation type="journal article" date="2012" name="Eukaryot. Cell">
        <title>Draft genome sequence of Wickerhamomyces ciferrii NRRL Y-1031 F-60-10.</title>
        <authorList>
            <person name="Schneider J."/>
            <person name="Andrea H."/>
            <person name="Blom J."/>
            <person name="Jaenicke S."/>
            <person name="Ruckert C."/>
            <person name="Schorsch C."/>
            <person name="Szczepanowski R."/>
            <person name="Farwick M."/>
            <person name="Goesmann A."/>
            <person name="Puhler A."/>
            <person name="Schaffer S."/>
            <person name="Tauch A."/>
            <person name="Kohler T."/>
            <person name="Brinkrolf K."/>
        </authorList>
    </citation>
    <scope>NUCLEOTIDE SEQUENCE [LARGE SCALE GENOMIC DNA]</scope>
    <source>
        <strain evidence="8">ATCC 14091 / BCRC 22168 / CBS 111 / JCM 3599 / NBRC 0793 / NRRL Y-1031 F-60-10</strain>
    </source>
</reference>
<dbReference type="GO" id="GO:0005681">
    <property type="term" value="C:spliceosomal complex"/>
    <property type="evidence" value="ECO:0007669"/>
    <property type="project" value="UniProtKB-KW"/>
</dbReference>
<comment type="function">
    <text evidence="4">Component of the U1 snRNP particle, which recognizes and binds the 5'-splice site of pre-mRNA. Together with other non-snRNP factors, U1 snRNP forms the spliceosomal commitment complex, that targets pre-mRNA to the splicing pathway.</text>
</comment>
<keyword evidence="3" id="KW-0508">mRNA splicing</keyword>
<dbReference type="HOGENOM" id="CLU_031562_0_0_1"/>
<dbReference type="Proteomes" id="UP000009328">
    <property type="component" value="Unassembled WGS sequence"/>
</dbReference>
<dbReference type="STRING" id="1206466.K0KGD1"/>
<evidence type="ECO:0000256" key="1">
    <source>
        <dbReference type="ARBA" id="ARBA00005544"/>
    </source>
</evidence>
<organism evidence="7 8">
    <name type="scientific">Wickerhamomyces ciferrii (strain ATCC 14091 / BCRC 22168 / CBS 111 / JCM 3599 / NBRC 0793 / NRRL Y-1031 F-60-10)</name>
    <name type="common">Yeast</name>
    <name type="synonym">Pichia ciferrii</name>
    <dbReference type="NCBI Taxonomy" id="1206466"/>
    <lineage>
        <taxon>Eukaryota</taxon>
        <taxon>Fungi</taxon>
        <taxon>Dikarya</taxon>
        <taxon>Ascomycota</taxon>
        <taxon>Saccharomycotina</taxon>
        <taxon>Saccharomycetes</taxon>
        <taxon>Phaffomycetales</taxon>
        <taxon>Wickerhamomycetaceae</taxon>
        <taxon>Wickerhamomyces</taxon>
    </lineage>
</organism>
<dbReference type="InterPro" id="IPR002483">
    <property type="entry name" value="PWI_dom"/>
</dbReference>
<gene>
    <name evidence="7" type="ORF">BN7_1560</name>
</gene>
<dbReference type="SMART" id="SM00311">
    <property type="entry name" value="PWI"/>
    <property type="match status" value="1"/>
</dbReference>
<accession>K0KGD1</accession>
<protein>
    <recommendedName>
        <fullName evidence="2">U1 small nuclear ribonucleoprotein component SNU71</fullName>
    </recommendedName>
</protein>
<dbReference type="InParanoid" id="K0KGD1"/>
<comment type="caution">
    <text evidence="7">The sequence shown here is derived from an EMBL/GenBank/DDBJ whole genome shotgun (WGS) entry which is preliminary data.</text>
</comment>
<dbReference type="AlphaFoldDB" id="K0KGD1"/>
<feature type="domain" description="PWI" evidence="6">
    <location>
        <begin position="429"/>
        <end position="502"/>
    </location>
</feature>
<feature type="coiled-coil region" evidence="5">
    <location>
        <begin position="255"/>
        <end position="292"/>
    </location>
</feature>
<comment type="similarity">
    <text evidence="1">Belongs to the SNU71 family.</text>
</comment>
<evidence type="ECO:0000313" key="7">
    <source>
        <dbReference type="EMBL" id="CCH42021.1"/>
    </source>
</evidence>
<name>K0KGD1_WICCF</name>
<evidence type="ECO:0000256" key="5">
    <source>
        <dbReference type="SAM" id="Coils"/>
    </source>
</evidence>
<evidence type="ECO:0000256" key="4">
    <source>
        <dbReference type="ARBA" id="ARBA00025004"/>
    </source>
</evidence>
<evidence type="ECO:0000313" key="8">
    <source>
        <dbReference type="Proteomes" id="UP000009328"/>
    </source>
</evidence>
<keyword evidence="8" id="KW-1185">Reference proteome</keyword>
<dbReference type="Gene3D" id="1.20.1390.10">
    <property type="entry name" value="PWI domain"/>
    <property type="match status" value="1"/>
</dbReference>
<dbReference type="EMBL" id="CAIF01000033">
    <property type="protein sequence ID" value="CCH42021.1"/>
    <property type="molecule type" value="Genomic_DNA"/>
</dbReference>
<evidence type="ECO:0000256" key="2">
    <source>
        <dbReference type="ARBA" id="ARBA00014280"/>
    </source>
</evidence>
<sequence length="503" mass="59070">MSKITTFTSYQSPSESIDSILPDLSQFKGLDQSNAIKQSKIGAIPIYKNQLHLINNNKQNLKAFKETDENNEVDQMSVTKEQYELSKFLELKSFKPQGLKDQLMEIVIKGVKILNNLIIEQVLNYLTTGEYVWSCIDGNNQDKIIFIRFINEDGLVNLSQIKKFLGLNGFKYDDSQWEICIEDNTENLINDSQITVDKLDQEGLRNKINELLEGSKLEKPIDHGLDYKIDEMELIDLPQDVLPQLYKDIKEFRLKVLENERKKRAKESLEELKRSKGQLRKLFEKFQNEESEIVEDDDDSSDEDDLNDEDYEKEQINLQKEEMLKNYNNKLKVVEHEESYNQELIEKFNDLNNYERSLNKDINGMELGQFKPSNRDKIMEEDMDSKDREEEKHQLEIKSQSMNFLESININIPLKQKEQVTIDDLDESQLEQVLTRLKPIINQIIQEFLGTQEDELLEYILEIIKDTKSKVELIKELNETFDEDSIKIGDKIWLNLEEQITLL</sequence>
<evidence type="ECO:0000259" key="6">
    <source>
        <dbReference type="SMART" id="SM00311"/>
    </source>
</evidence>
<dbReference type="eggNOG" id="KOG2253">
    <property type="taxonomic scope" value="Eukaryota"/>
</dbReference>
<proteinExistence type="inferred from homology"/>
<dbReference type="FunCoup" id="K0KGD1">
    <property type="interactions" value="167"/>
</dbReference>
<keyword evidence="3" id="KW-0747">Spliceosome</keyword>
<evidence type="ECO:0000256" key="3">
    <source>
        <dbReference type="ARBA" id="ARBA00022728"/>
    </source>
</evidence>
<keyword evidence="5" id="KW-0175">Coiled coil</keyword>
<keyword evidence="7" id="KW-0687">Ribonucleoprotein</keyword>